<dbReference type="Pfam" id="PF00106">
    <property type="entry name" value="adh_short"/>
    <property type="match status" value="1"/>
</dbReference>
<dbReference type="PANTHER" id="PTHR45024:SF2">
    <property type="entry name" value="SCP2 DOMAIN-CONTAINING PROTEIN"/>
    <property type="match status" value="1"/>
</dbReference>
<organism evidence="11 12">
    <name type="scientific">Nannocystis bainbridge</name>
    <dbReference type="NCBI Taxonomy" id="2995303"/>
    <lineage>
        <taxon>Bacteria</taxon>
        <taxon>Pseudomonadati</taxon>
        <taxon>Myxococcota</taxon>
        <taxon>Polyangia</taxon>
        <taxon>Nannocystales</taxon>
        <taxon>Nannocystaceae</taxon>
        <taxon>Nannocystis</taxon>
    </lineage>
</organism>
<dbReference type="Pfam" id="PF01575">
    <property type="entry name" value="MaoC_dehydratas"/>
    <property type="match status" value="1"/>
</dbReference>
<evidence type="ECO:0000259" key="10">
    <source>
        <dbReference type="SMART" id="SM00822"/>
    </source>
</evidence>
<evidence type="ECO:0000256" key="4">
    <source>
        <dbReference type="ARBA" id="ARBA00022832"/>
    </source>
</evidence>
<keyword evidence="4" id="KW-0276">Fatty acid metabolism</keyword>
<evidence type="ECO:0000313" key="11">
    <source>
        <dbReference type="EMBL" id="MDC0716359.1"/>
    </source>
</evidence>
<dbReference type="Gene3D" id="3.30.1050.10">
    <property type="entry name" value="SCP2 sterol-binding domain"/>
    <property type="match status" value="3"/>
</dbReference>
<keyword evidence="12" id="KW-1185">Reference proteome</keyword>
<evidence type="ECO:0000256" key="6">
    <source>
        <dbReference type="ARBA" id="ARBA00023098"/>
    </source>
</evidence>
<dbReference type="InterPro" id="IPR002347">
    <property type="entry name" value="SDR_fam"/>
</dbReference>
<comment type="caution">
    <text evidence="11">The sequence shown here is derived from an EMBL/GenBank/DDBJ whole genome shotgun (WGS) entry which is preliminary data.</text>
</comment>
<dbReference type="InterPro" id="IPR054357">
    <property type="entry name" value="MFE-2_N"/>
</dbReference>
<dbReference type="PRINTS" id="PR00080">
    <property type="entry name" value="SDRFAMILY"/>
</dbReference>
<keyword evidence="8" id="KW-0456">Lyase</keyword>
<dbReference type="InterPro" id="IPR029069">
    <property type="entry name" value="HotDog_dom_sf"/>
</dbReference>
<feature type="region of interest" description="Disordered" evidence="9">
    <location>
        <begin position="461"/>
        <end position="483"/>
    </location>
</feature>
<evidence type="ECO:0000256" key="3">
    <source>
        <dbReference type="ARBA" id="ARBA00006484"/>
    </source>
</evidence>
<dbReference type="SUPFAM" id="SSF55718">
    <property type="entry name" value="SCP-like"/>
    <property type="match status" value="3"/>
</dbReference>
<comment type="similarity">
    <text evidence="3">Belongs to the short-chain dehydrogenases/reductases (SDR) family.</text>
</comment>
<feature type="domain" description="Ketoreductase" evidence="10">
    <location>
        <begin position="10"/>
        <end position="203"/>
    </location>
</feature>
<dbReference type="Gene3D" id="1.10.287.4290">
    <property type="match status" value="1"/>
</dbReference>
<dbReference type="SMART" id="SM00822">
    <property type="entry name" value="PKS_KR"/>
    <property type="match status" value="1"/>
</dbReference>
<dbReference type="InterPro" id="IPR036291">
    <property type="entry name" value="NAD(P)-bd_dom_sf"/>
</dbReference>
<dbReference type="SUPFAM" id="SSF54637">
    <property type="entry name" value="Thioesterase/thiol ester dehydrase-isomerase"/>
    <property type="match status" value="2"/>
</dbReference>
<keyword evidence="6" id="KW-0443">Lipid metabolism</keyword>
<evidence type="ECO:0000313" key="12">
    <source>
        <dbReference type="Proteomes" id="UP001221686"/>
    </source>
</evidence>
<evidence type="ECO:0000256" key="1">
    <source>
        <dbReference type="ARBA" id="ARBA00004275"/>
    </source>
</evidence>
<reference evidence="11 12" key="1">
    <citation type="submission" date="2022-11" db="EMBL/GenBank/DDBJ databases">
        <title>Minimal conservation of predation-associated metabolite biosynthetic gene clusters underscores biosynthetic potential of Myxococcota including descriptions for ten novel species: Archangium lansinium sp. nov., Myxococcus landrumus sp. nov., Nannocystis bai.</title>
        <authorList>
            <person name="Ahearne A."/>
            <person name="Stevens C."/>
            <person name="Dowd S."/>
        </authorList>
    </citation>
    <scope>NUCLEOTIDE SEQUENCE [LARGE SCALE GENOMIC DNA]</scope>
    <source>
        <strain evidence="11 12">BB15-2</strain>
    </source>
</reference>
<dbReference type="RefSeq" id="WP_272084803.1">
    <property type="nucleotide sequence ID" value="NZ_JAQNDL010000001.1"/>
</dbReference>
<evidence type="ECO:0000256" key="2">
    <source>
        <dbReference type="ARBA" id="ARBA00005005"/>
    </source>
</evidence>
<protein>
    <submittedName>
        <fullName evidence="11">SDR family NAD(P)-dependent oxidoreductase</fullName>
    </submittedName>
</protein>
<evidence type="ECO:0000256" key="8">
    <source>
        <dbReference type="ARBA" id="ARBA00023239"/>
    </source>
</evidence>
<dbReference type="Pfam" id="PF02036">
    <property type="entry name" value="SCP2"/>
    <property type="match status" value="3"/>
</dbReference>
<dbReference type="CDD" id="cd03448">
    <property type="entry name" value="HDE_HSD"/>
    <property type="match status" value="1"/>
</dbReference>
<name>A0ABT5DRY8_9BACT</name>
<dbReference type="PANTHER" id="PTHR45024">
    <property type="entry name" value="DEHYDROGENASES, SHORT CHAIN"/>
    <property type="match status" value="1"/>
</dbReference>
<dbReference type="InterPro" id="IPR036527">
    <property type="entry name" value="SCP2_sterol-bd_dom_sf"/>
</dbReference>
<accession>A0ABT5DRY8</accession>
<comment type="pathway">
    <text evidence="2">Lipid metabolism; fatty acid beta-oxidation.</text>
</comment>
<dbReference type="SUPFAM" id="SSF51735">
    <property type="entry name" value="NAD(P)-binding Rossmann-fold domains"/>
    <property type="match status" value="1"/>
</dbReference>
<dbReference type="InterPro" id="IPR020904">
    <property type="entry name" value="Sc_DH/Rdtase_CS"/>
</dbReference>
<keyword evidence="7" id="KW-0576">Peroxisome</keyword>
<proteinExistence type="inferred from homology"/>
<dbReference type="InterPro" id="IPR002539">
    <property type="entry name" value="MaoC-like_dom"/>
</dbReference>
<evidence type="ECO:0000256" key="7">
    <source>
        <dbReference type="ARBA" id="ARBA00023140"/>
    </source>
</evidence>
<dbReference type="InterPro" id="IPR003033">
    <property type="entry name" value="SCP2_sterol-bd_dom"/>
</dbReference>
<dbReference type="PROSITE" id="PS00061">
    <property type="entry name" value="ADH_SHORT"/>
    <property type="match status" value="1"/>
</dbReference>
<dbReference type="Proteomes" id="UP001221686">
    <property type="component" value="Unassembled WGS sequence"/>
</dbReference>
<evidence type="ECO:0000256" key="5">
    <source>
        <dbReference type="ARBA" id="ARBA00023002"/>
    </source>
</evidence>
<evidence type="ECO:0000256" key="9">
    <source>
        <dbReference type="SAM" id="MobiDB-lite"/>
    </source>
</evidence>
<sequence>MSNELRYDGRVAIITGAGNGLGRAHALLFASRGAKVVVNDLGGSTRGDGQSSAAADKVVEEIRAAGGEAVANYDSVEDGAKIVQTAIDAFGRIDIVVNNAGILRDVSFHKMTDGDWDIIQRVHVNGAFKVSHAAWPKMRDQGYGRIIFTASAAGIYGNFGQANYSAAKLALVGFSNTLALEGRKYNVRANTIAPIAGSRMTETILPKELIDALRPEYVSPLVAWLSHESCEDTGGLYEVGGGFFSKLRWERTQGHTVRLGRAITPELVKSKWSTIVDFAKATHPADVAAALGPVMDNVNAGASKGGNDLVDVDQALGYEMPKVTTEYDERDLSMYALGVGAASDPLDDTELRYVYEMHGKGFWPLPTFAVIPAQTGIMQAFKDGHTAPGFNFGLDRLLHGEQYTELRRPLPPHAKLTHRTWVKDIFDKGKNAFIVFATESSDESGEIIAYNELGAVIRGAGGWGGDRGPSGDSNTPPDRKPDAVAEEQIRPNQALLYRLSGDWNPLHVDPAFAGAFGFPKPILHGLCTLGVAARHVIKHFAAGDPRKFKSIKVRFSESVFPGETLVTEMWKESDNRVILRCKLKERDKVVLSQAAIEFYSEIPQPKPKAKPVAATASASAEATPISADIFAAIDQFLTKNPDQAKKAGLVFQFKLKNPESTWTLDLKDGKVAAGEAAPPECTLELNDADFMDMCSGKADAQKLYMSGKMKIAGNLMASTKLNFLTKLDPATVMAAARARVGAGGGDVVGNGAAAAAPSTPTSADYMAAIGEFVKGNAELPAKVATVFQFRLKNPDSSYVFDLKSNPGKVHAGEVEGANCTLELSDSDFILMTTGKADPQKLFGEGKLKIGGDLMASMKLGFLKKIDMSKVKPGSAPKAAAPAAAAAAPKAAQAPAVLDQAAARLAALRSDPEVTIALRVKNPDAAFFLQVGPQGGKLVDKAAGPATATITVADEDLAALAQGKAKLVTLYQRGKLRVDGDVAAAHLLAALEQSN</sequence>
<comment type="subcellular location">
    <subcellularLocation>
        <location evidence="1">Peroxisome</location>
    </subcellularLocation>
</comment>
<gene>
    <name evidence="11" type="ORF">POL25_05615</name>
</gene>
<dbReference type="Gene3D" id="3.40.50.720">
    <property type="entry name" value="NAD(P)-binding Rossmann-like Domain"/>
    <property type="match status" value="1"/>
</dbReference>
<dbReference type="CDD" id="cd05353">
    <property type="entry name" value="hydroxyacyl-CoA-like_DH_SDR_c-like"/>
    <property type="match status" value="1"/>
</dbReference>
<dbReference type="InterPro" id="IPR051687">
    <property type="entry name" value="Peroxisomal_Beta-Oxidation"/>
</dbReference>
<dbReference type="EMBL" id="JAQNDL010000001">
    <property type="protein sequence ID" value="MDC0716359.1"/>
    <property type="molecule type" value="Genomic_DNA"/>
</dbReference>
<dbReference type="PRINTS" id="PR00081">
    <property type="entry name" value="GDHRDH"/>
</dbReference>
<dbReference type="Gene3D" id="3.10.129.10">
    <property type="entry name" value="Hotdog Thioesterase"/>
    <property type="match status" value="1"/>
</dbReference>
<dbReference type="InterPro" id="IPR057326">
    <property type="entry name" value="KR_dom"/>
</dbReference>
<dbReference type="Pfam" id="PF22622">
    <property type="entry name" value="MFE-2_hydrat-2_N"/>
    <property type="match status" value="1"/>
</dbReference>
<keyword evidence="5" id="KW-0560">Oxidoreductase</keyword>